<name>A0A7J9CHK6_GOSGO</name>
<dbReference type="AlphaFoldDB" id="A0A7J9CHK6"/>
<keyword evidence="2" id="KW-1185">Reference proteome</keyword>
<comment type="caution">
    <text evidence="1">The sequence shown here is derived from an EMBL/GenBank/DDBJ whole genome shotgun (WGS) entry which is preliminary data.</text>
</comment>
<organism evidence="1 2">
    <name type="scientific">Gossypium gossypioides</name>
    <name type="common">Mexican cotton</name>
    <name type="synonym">Selera gossypioides</name>
    <dbReference type="NCBI Taxonomy" id="34282"/>
    <lineage>
        <taxon>Eukaryota</taxon>
        <taxon>Viridiplantae</taxon>
        <taxon>Streptophyta</taxon>
        <taxon>Embryophyta</taxon>
        <taxon>Tracheophyta</taxon>
        <taxon>Spermatophyta</taxon>
        <taxon>Magnoliopsida</taxon>
        <taxon>eudicotyledons</taxon>
        <taxon>Gunneridae</taxon>
        <taxon>Pentapetalae</taxon>
        <taxon>rosids</taxon>
        <taxon>malvids</taxon>
        <taxon>Malvales</taxon>
        <taxon>Malvaceae</taxon>
        <taxon>Malvoideae</taxon>
        <taxon>Gossypium</taxon>
    </lineage>
</organism>
<evidence type="ECO:0000313" key="2">
    <source>
        <dbReference type="Proteomes" id="UP000593579"/>
    </source>
</evidence>
<gene>
    <name evidence="1" type="ORF">Gogos_004867</name>
</gene>
<reference evidence="1 2" key="1">
    <citation type="journal article" date="2019" name="Genome Biol. Evol.">
        <title>Insights into the evolution of the New World diploid cottons (Gossypium, subgenus Houzingenia) based on genome sequencing.</title>
        <authorList>
            <person name="Grover C.E."/>
            <person name="Arick M.A. 2nd"/>
            <person name="Thrash A."/>
            <person name="Conover J.L."/>
            <person name="Sanders W.S."/>
            <person name="Peterson D.G."/>
            <person name="Frelichowski J.E."/>
            <person name="Scheffler J.A."/>
            <person name="Scheffler B.E."/>
            <person name="Wendel J.F."/>
        </authorList>
    </citation>
    <scope>NUCLEOTIDE SEQUENCE [LARGE SCALE GENOMIC DNA]</scope>
    <source>
        <strain evidence="1">5</strain>
        <tissue evidence="1">Leaf</tissue>
    </source>
</reference>
<dbReference type="Proteomes" id="UP000593579">
    <property type="component" value="Unassembled WGS sequence"/>
</dbReference>
<dbReference type="EMBL" id="JABEZY010000010">
    <property type="protein sequence ID" value="MBA0748010.1"/>
    <property type="molecule type" value="Genomic_DNA"/>
</dbReference>
<protein>
    <submittedName>
        <fullName evidence="1">Uncharacterized protein</fullName>
    </submittedName>
</protein>
<proteinExistence type="predicted"/>
<sequence>MEMGICQIYDTPYYYCDYLYKTDSKEFRNLDSKEVLRFQMEGKEM</sequence>
<accession>A0A7J9CHK6</accession>
<evidence type="ECO:0000313" key="1">
    <source>
        <dbReference type="EMBL" id="MBA0748010.1"/>
    </source>
</evidence>